<evidence type="ECO:0000313" key="2">
    <source>
        <dbReference type="EMBL" id="APZ90829.1"/>
    </source>
</evidence>
<feature type="compositionally biased region" description="Basic and acidic residues" evidence="1">
    <location>
        <begin position="595"/>
        <end position="616"/>
    </location>
</feature>
<gene>
    <name evidence="2" type="ORF">Fuma_00413</name>
</gene>
<dbReference type="EMBL" id="CP017641">
    <property type="protein sequence ID" value="APZ90829.1"/>
    <property type="molecule type" value="Genomic_DNA"/>
</dbReference>
<name>A0A1P8W9V5_9PLAN</name>
<dbReference type="AlphaFoldDB" id="A0A1P8W9V5"/>
<dbReference type="CDD" id="cd22249">
    <property type="entry name" value="UDM1_RNF168_RNF169-like"/>
    <property type="match status" value="1"/>
</dbReference>
<feature type="compositionally biased region" description="Basic and acidic residues" evidence="1">
    <location>
        <begin position="541"/>
        <end position="553"/>
    </location>
</feature>
<dbReference type="Proteomes" id="UP000187735">
    <property type="component" value="Chromosome"/>
</dbReference>
<evidence type="ECO:0000256" key="1">
    <source>
        <dbReference type="SAM" id="MobiDB-lite"/>
    </source>
</evidence>
<feature type="compositionally biased region" description="Low complexity" evidence="1">
    <location>
        <begin position="470"/>
        <end position="480"/>
    </location>
</feature>
<evidence type="ECO:0000313" key="3">
    <source>
        <dbReference type="Proteomes" id="UP000187735"/>
    </source>
</evidence>
<dbReference type="KEGG" id="fmr:Fuma_00413"/>
<feature type="region of interest" description="Disordered" evidence="1">
    <location>
        <begin position="402"/>
        <end position="480"/>
    </location>
</feature>
<feature type="region of interest" description="Disordered" evidence="1">
    <location>
        <begin position="541"/>
        <end position="653"/>
    </location>
</feature>
<proteinExistence type="predicted"/>
<protein>
    <submittedName>
        <fullName evidence="2">Uncharacterized protein</fullName>
    </submittedName>
</protein>
<reference evidence="2 3" key="1">
    <citation type="journal article" date="2016" name="Front. Microbiol.">
        <title>Fuerstia marisgermanicae gen. nov., sp. nov., an Unusual Member of the Phylum Planctomycetes from the German Wadden Sea.</title>
        <authorList>
            <person name="Kohn T."/>
            <person name="Heuer A."/>
            <person name="Jogler M."/>
            <person name="Vollmers J."/>
            <person name="Boedeker C."/>
            <person name="Bunk B."/>
            <person name="Rast P."/>
            <person name="Borchert D."/>
            <person name="Glockner I."/>
            <person name="Freese H.M."/>
            <person name="Klenk H.P."/>
            <person name="Overmann J."/>
            <person name="Kaster A.K."/>
            <person name="Rohde M."/>
            <person name="Wiegand S."/>
            <person name="Jogler C."/>
        </authorList>
    </citation>
    <scope>NUCLEOTIDE SEQUENCE [LARGE SCALE GENOMIC DNA]</scope>
    <source>
        <strain evidence="2 3">NH11</strain>
    </source>
</reference>
<organism evidence="2 3">
    <name type="scientific">Fuerstiella marisgermanici</name>
    <dbReference type="NCBI Taxonomy" id="1891926"/>
    <lineage>
        <taxon>Bacteria</taxon>
        <taxon>Pseudomonadati</taxon>
        <taxon>Planctomycetota</taxon>
        <taxon>Planctomycetia</taxon>
        <taxon>Planctomycetales</taxon>
        <taxon>Planctomycetaceae</taxon>
        <taxon>Fuerstiella</taxon>
    </lineage>
</organism>
<feature type="compositionally biased region" description="Basic and acidic residues" evidence="1">
    <location>
        <begin position="623"/>
        <end position="644"/>
    </location>
</feature>
<keyword evidence="3" id="KW-1185">Reference proteome</keyword>
<sequence length="653" mass="72535">MPFAGNIPFDSEPLAPTNFVVHTPSGEPAGLAQVEVYRGDMVNIHIAGDASSEIKISQADHFLPSQQQERRSIPVNDDGTFETPVTSPTKFVIVHESGYAIHAPTAKGFQESNGKKVIKLQPWSQASGRITLNKKPPAERRVSARWESFPFSPAMLNLDANERVHGPPLVSITQTVDIGENGEYTFTKLPPGRLRLKLAAPEKEGENDTDPKVAGNVQWWQSAVPNKAGPNPFPQDAPSENVFDFSVITVKGRIKLTDEIFERRVTVNRTANGVEAGQAELMVSFNSLVDREWEKLYAGQTLEQAVRKTVVWGRPGGKREMLPSRNVSENVGRNGAFECVLTAGAYNVSLLMLKQRDINDEGKAISTYEALASDIAKVSEQAGGDDADNLVNLGEIEVHLREQRTDDFGARGRWMPPDSDSRDFPETPPNKNSGVPFLFNAPRDSLENRSPRNRAPSPLPDPLFAPDNLPPRAGASPSPAVAPVDQAIAKLVTDLLAAGDRRTRENMRTPLKELLQQKFDAEQKAREALLTELRKRLEEASRQVTERKQKKDQIVTQQLDRMMSLPEDRFLPMDAVKAPVDPTPYNPNDFYPPDELPKDTPMRSEPDDDRLGDARLQRPFQRPSRDRTPAREQEPKPAEYEEKMPPAAGIEPK</sequence>
<accession>A0A1P8W9V5</accession>